<comment type="caution">
    <text evidence="3">The sequence shown here is derived from an EMBL/GenBank/DDBJ whole genome shotgun (WGS) entry which is preliminary data.</text>
</comment>
<sequence length="1878" mass="207529">LLRAWQNVAQRLAHLGRLRSAAERHYCLRLLLVSLAHWRFLHVSRAVARVWESALARRRGLQLLARAMRVWHFYARRCRQLIRQLAGQRAAAALGAEKVVNESELPAPLSLAALPAIIQRLLSTARSYMLAMSDEILHLRSFLRFTSPPTWSQSPTNDMAATQTKALTSKVLSIAGALLLGPGAPGPAGILLAEIQRRAEGPGQELESGLQAAGSRSAPVGQAGMRVRMSPRLLISGQWRHKRQVLVLLAQLRQVELMAADVEAQLKTAERDGRILRIGLQQQADEIQLRTTASKDEMAAAREQHQAVQVELEQLNKEALAVGGYLDRCREAFVAAAEELRSVEAQLAAVEVQHREAQAMVAEAQAREASFRQSQIEKQAAAEEAARLLPHPCFARSQEAERQGREQLLAAQRRLSEALQLKAALMAHWREAQLTAASAPRYAAQRHALRVREAQQQVVEAAKVVSLAELEVQDLLAAVDRLKQATLEAKGADDELKVAADAANTQASEATEKTAEAARETAQAEAAEQRIQGIMLMLRMRVQELREAQTAELPHTPTRGQSVLLEPLRVREEQLKAKLEACAAQAEAAHGELQAATAAAAVLSQQVESAEVSYRAQLLRLQPARTKLRRLAQQLRSRLEAFPTELVHQLRPMIDEHGIEASQDATGHWTVKNLPRDWAHALRPGSLLTDAASDTDSGLCPSLQDGSGSASSGALVSHCGGNNLQHSFTVYRSPRSVGSDDAFRCFQLPPARRSPVPAVAPSAAAPVITAACNGVNVATSPGQPQLGPNVSATDASPQQPRVKHHHPHQQCPQPRNLDLHGMSAVQLSRLARSLLGSPPPPTAALMSAAYRSLDVHLDLSLKRSTSDGLPAITPSSAGPMEGQGQDGPRLGVLHREPLRLEDNWQLRAGANESEIGGGTVHIPPSNLLHSAPQADERCCCNGRQQQQPVASLSRPSAASRGHSSNPGCVASRGASVSPETRRLISLLERALGHELNAARPFRVDSGSTGGGGGVSESSAGADDGPPEFYESGYGRPSTVAPARKSTGDLGAAASEHRSASSDGGATFSNESRPPEALVPLPAGKSYAPPEATERAWERFSSASSIYAHFSNPLSCLAHGMASSSDLEKVNPKHQHEHPLKLADQLAAGKGGGNTTPLTAGLDLDRDVSGVTDGTGTWSTLYPLPPKDLVNARTPTQRGLDDAAWLFNRRRLCLRALQGFRQYNAQLRCLSVRLRCITRVVWLRWVLSHWLSVMMAAHAVTQNEASTATRRRYLRCWRSYVRQQRRRVAMLEVGLQRIRNCKLRACLMRWRIWRDDQIMKRRAAASAREHRLGGLLLRWRRGAQLVREQRARTAVAETFHAQAIYRCCLNQWLHVCRARRLLLRVFTRAEMLWEDYPEPSTHFGDEFDTLRHAFDQLLQYRAYHLDKRSQRINEQVAVAFRTSLLRVRVFAAWQAAVELAWRERYVKRLTMRFLRAWRLLACKQRESSNSLCNLRRRLRVKGYAAGEADVRCRWLMRCTLKGLRAQLSESYRHYTWSLMSRALGSWRFIVADTAWLIIQHRRRWLAMLLRHWHAMALRFAHLRLACAAFVARRYRRLLRNSLATWAEFVGEIRVKGYLLSAAALHYERTLGLHVLRCLSGYVSSIHCGLSRAVAHDTRRRLRHCMAGWRAHALSTRANTDTLMRTLLSVDVRTHRACNRLGGRQVPLLAAISGALLPTDSHPARHRASCVVTEAQVKSSAAAGVIHEQMQTPSSSTISETHMLHGRYRMEEVQVSGGGVAQVLALEPCLPEAGAELGRGALQRSYSSYESMNPWGSPANGYIPSDAASTPTDLDESQIVSASSHVTLQDLPSDVSSMDATTLQLWKRYAENQLAEEWWR</sequence>
<evidence type="ECO:0000313" key="3">
    <source>
        <dbReference type="EMBL" id="GLI64141.1"/>
    </source>
</evidence>
<name>A0ABQ5S2R8_9CHLO</name>
<feature type="non-terminal residue" evidence="3">
    <location>
        <position position="1"/>
    </location>
</feature>
<evidence type="ECO:0008006" key="5">
    <source>
        <dbReference type="Google" id="ProtNLM"/>
    </source>
</evidence>
<evidence type="ECO:0000256" key="1">
    <source>
        <dbReference type="SAM" id="Coils"/>
    </source>
</evidence>
<feature type="compositionally biased region" description="Polar residues" evidence="2">
    <location>
        <begin position="949"/>
        <end position="966"/>
    </location>
</feature>
<gene>
    <name evidence="3" type="ORF">VaNZ11_007324</name>
</gene>
<dbReference type="EMBL" id="BSDZ01000017">
    <property type="protein sequence ID" value="GLI64141.1"/>
    <property type="molecule type" value="Genomic_DNA"/>
</dbReference>
<organism evidence="3 4">
    <name type="scientific">Volvox africanus</name>
    <dbReference type="NCBI Taxonomy" id="51714"/>
    <lineage>
        <taxon>Eukaryota</taxon>
        <taxon>Viridiplantae</taxon>
        <taxon>Chlorophyta</taxon>
        <taxon>core chlorophytes</taxon>
        <taxon>Chlorophyceae</taxon>
        <taxon>CS clade</taxon>
        <taxon>Chlamydomonadales</taxon>
        <taxon>Volvocaceae</taxon>
        <taxon>Volvox</taxon>
    </lineage>
</organism>
<dbReference type="Proteomes" id="UP001165090">
    <property type="component" value="Unassembled WGS sequence"/>
</dbReference>
<protein>
    <recommendedName>
        <fullName evidence="5">Sfi1 spindle body domain-containing protein</fullName>
    </recommendedName>
</protein>
<evidence type="ECO:0000256" key="2">
    <source>
        <dbReference type="SAM" id="MobiDB-lite"/>
    </source>
</evidence>
<feature type="region of interest" description="Disordered" evidence="2">
    <location>
        <begin position="780"/>
        <end position="812"/>
    </location>
</feature>
<feature type="region of interest" description="Disordered" evidence="2">
    <location>
        <begin position="866"/>
        <end position="889"/>
    </location>
</feature>
<feature type="region of interest" description="Disordered" evidence="2">
    <location>
        <begin position="1001"/>
        <end position="1089"/>
    </location>
</feature>
<feature type="coiled-coil region" evidence="1">
    <location>
        <begin position="298"/>
        <end position="367"/>
    </location>
</feature>
<accession>A0ABQ5S2R8</accession>
<feature type="compositionally biased region" description="Polar residues" evidence="2">
    <location>
        <begin position="780"/>
        <end position="799"/>
    </location>
</feature>
<feature type="region of interest" description="Disordered" evidence="2">
    <location>
        <begin position="949"/>
        <end position="975"/>
    </location>
</feature>
<reference evidence="3 4" key="1">
    <citation type="journal article" date="2023" name="IScience">
        <title>Expanded male sex-determining region conserved during the evolution of homothallism in the green alga Volvox.</title>
        <authorList>
            <person name="Yamamoto K."/>
            <person name="Matsuzaki R."/>
            <person name="Mahakham W."/>
            <person name="Heman W."/>
            <person name="Sekimoto H."/>
            <person name="Kawachi M."/>
            <person name="Minakuchi Y."/>
            <person name="Toyoda A."/>
            <person name="Nozaki H."/>
        </authorList>
    </citation>
    <scope>NUCLEOTIDE SEQUENCE [LARGE SCALE GENOMIC DNA]</scope>
    <source>
        <strain evidence="3 4">NIES-4468</strain>
    </source>
</reference>
<keyword evidence="4" id="KW-1185">Reference proteome</keyword>
<feature type="compositionally biased region" description="Polar residues" evidence="2">
    <location>
        <begin position="1060"/>
        <end position="1071"/>
    </location>
</feature>
<feature type="region of interest" description="Disordered" evidence="2">
    <location>
        <begin position="503"/>
        <end position="524"/>
    </location>
</feature>
<keyword evidence="1" id="KW-0175">Coiled coil</keyword>
<feature type="compositionally biased region" description="Basic and acidic residues" evidence="2">
    <location>
        <begin position="510"/>
        <end position="519"/>
    </location>
</feature>
<proteinExistence type="predicted"/>
<evidence type="ECO:0000313" key="4">
    <source>
        <dbReference type="Proteomes" id="UP001165090"/>
    </source>
</evidence>
<feature type="non-terminal residue" evidence="3">
    <location>
        <position position="1878"/>
    </location>
</feature>